<proteinExistence type="predicted"/>
<reference evidence="1 2" key="1">
    <citation type="submission" date="2018-11" db="EMBL/GenBank/DDBJ databases">
        <title>The Potential of Streptomyces as Biocontrol Agents against the Tomato grey mould, Botrytis cinerea (Gray mold) Frontiers in Microbiology.</title>
        <authorList>
            <person name="Li D."/>
        </authorList>
    </citation>
    <scope>NUCLEOTIDE SEQUENCE [LARGE SCALE GENOMIC DNA]</scope>
    <source>
        <strain evidence="1 2">NEAU-LD23</strain>
    </source>
</reference>
<dbReference type="GO" id="GO:0016740">
    <property type="term" value="F:transferase activity"/>
    <property type="evidence" value="ECO:0007669"/>
    <property type="project" value="UniProtKB-KW"/>
</dbReference>
<comment type="caution">
    <text evidence="1">The sequence shown here is derived from an EMBL/GenBank/DDBJ whole genome shotgun (WGS) entry which is preliminary data.</text>
</comment>
<dbReference type="Gene3D" id="3.40.630.30">
    <property type="match status" value="1"/>
</dbReference>
<gene>
    <name evidence="1" type="ORF">EEJ42_47080</name>
</gene>
<organism evidence="1 2">
    <name type="scientific">Streptomyces botrytidirepellens</name>
    <dbReference type="NCBI Taxonomy" id="2486417"/>
    <lineage>
        <taxon>Bacteria</taxon>
        <taxon>Bacillati</taxon>
        <taxon>Actinomycetota</taxon>
        <taxon>Actinomycetes</taxon>
        <taxon>Kitasatosporales</taxon>
        <taxon>Streptomycetaceae</taxon>
        <taxon>Streptomyces</taxon>
    </lineage>
</organism>
<dbReference type="Pfam" id="PF04339">
    <property type="entry name" value="FemAB_like"/>
    <property type="match status" value="1"/>
</dbReference>
<accession>A0A3M8SKF7</accession>
<evidence type="ECO:0000313" key="1">
    <source>
        <dbReference type="EMBL" id="RNF81155.1"/>
    </source>
</evidence>
<dbReference type="InterPro" id="IPR007434">
    <property type="entry name" value="FemAB-like"/>
</dbReference>
<dbReference type="AlphaFoldDB" id="A0A3M8SKF7"/>
<dbReference type="EMBL" id="RIBZ01000869">
    <property type="protein sequence ID" value="RNF81155.1"/>
    <property type="molecule type" value="Genomic_DNA"/>
</dbReference>
<keyword evidence="2" id="KW-1185">Reference proteome</keyword>
<protein>
    <submittedName>
        <fullName evidence="1">GNAT family N-acetyltransferase</fullName>
    </submittedName>
</protein>
<dbReference type="SUPFAM" id="SSF55729">
    <property type="entry name" value="Acyl-CoA N-acyltransferases (Nat)"/>
    <property type="match status" value="1"/>
</dbReference>
<name>A0A3M8SKF7_9ACTN</name>
<sequence length="434" mass="46890">MRLRPAAPRSRARRSPGTWPSAPVRRILFLSNGTCASMSLPLLHAGAPPAQRLRQPMAVAVLPGAARVRASDWDAHVDRTGFYNSHPWVRALELAHGPSPVLAAFAGGQLQGVLPTWANTATGSLFSLTGMTQGLLSAPSQDVLWLGTRRGTANTITCTRDPVLRARVLHGLLDRARQLAEAEGFSGVVWPYLSGGDAREAAACHPGAQVVLQGADATVSVPEGGMRGMEAAARSPERIKWRRERRLFLESGGSIEWTRLSADVCARIAPLLAATRDKHGSAGGVGWMERALTAQMSSGAAVHAVVALARTRAGEITAAAVFYMHGDWLYGRYWGATARAPRNAYFVLTFYEAVDWAAAHGFRTLHLSVPASSAKIARGAQVTPLALVHLPARHTKPLARHTLARHNHHIAQRWLRYSRLPLGPAWAPWASEER</sequence>
<dbReference type="InterPro" id="IPR016181">
    <property type="entry name" value="Acyl_CoA_acyltransferase"/>
</dbReference>
<keyword evidence="1" id="KW-0808">Transferase</keyword>
<evidence type="ECO:0000313" key="2">
    <source>
        <dbReference type="Proteomes" id="UP000275401"/>
    </source>
</evidence>
<dbReference type="Proteomes" id="UP000275401">
    <property type="component" value="Unassembled WGS sequence"/>
</dbReference>